<accession>A0ABU6S6J4</accession>
<keyword evidence="2" id="KW-1185">Reference proteome</keyword>
<dbReference type="Proteomes" id="UP001341840">
    <property type="component" value="Unassembled WGS sequence"/>
</dbReference>
<comment type="caution">
    <text evidence="1">The sequence shown here is derived from an EMBL/GenBank/DDBJ whole genome shotgun (WGS) entry which is preliminary data.</text>
</comment>
<sequence length="83" mass="8892">MAAKANTSIDLQTLANLINQINLANNARTHANPALDPTSPYYLHPGENPVLECEIPDHAHEAFAQGGSGICISTATRETTQHE</sequence>
<name>A0ABU6S6J4_9FABA</name>
<dbReference type="EMBL" id="JASCZI010060459">
    <property type="protein sequence ID" value="MED6132070.1"/>
    <property type="molecule type" value="Genomic_DNA"/>
</dbReference>
<evidence type="ECO:0000313" key="2">
    <source>
        <dbReference type="Proteomes" id="UP001341840"/>
    </source>
</evidence>
<protein>
    <submittedName>
        <fullName evidence="1">Uncharacterized protein</fullName>
    </submittedName>
</protein>
<reference evidence="1 2" key="1">
    <citation type="journal article" date="2023" name="Plants (Basel)">
        <title>Bridging the Gap: Combining Genomics and Transcriptomics Approaches to Understand Stylosanthes scabra, an Orphan Legume from the Brazilian Caatinga.</title>
        <authorList>
            <person name="Ferreira-Neto J.R.C."/>
            <person name="da Silva M.D."/>
            <person name="Binneck E."/>
            <person name="de Melo N.F."/>
            <person name="da Silva R.H."/>
            <person name="de Melo A.L.T.M."/>
            <person name="Pandolfi V."/>
            <person name="Bustamante F.O."/>
            <person name="Brasileiro-Vidal A.C."/>
            <person name="Benko-Iseppon A.M."/>
        </authorList>
    </citation>
    <scope>NUCLEOTIDE SEQUENCE [LARGE SCALE GENOMIC DNA]</scope>
    <source>
        <tissue evidence="1">Leaves</tissue>
    </source>
</reference>
<evidence type="ECO:0000313" key="1">
    <source>
        <dbReference type="EMBL" id="MED6132070.1"/>
    </source>
</evidence>
<gene>
    <name evidence="1" type="ORF">PIB30_015859</name>
</gene>
<proteinExistence type="predicted"/>
<organism evidence="1 2">
    <name type="scientific">Stylosanthes scabra</name>
    <dbReference type="NCBI Taxonomy" id="79078"/>
    <lineage>
        <taxon>Eukaryota</taxon>
        <taxon>Viridiplantae</taxon>
        <taxon>Streptophyta</taxon>
        <taxon>Embryophyta</taxon>
        <taxon>Tracheophyta</taxon>
        <taxon>Spermatophyta</taxon>
        <taxon>Magnoliopsida</taxon>
        <taxon>eudicotyledons</taxon>
        <taxon>Gunneridae</taxon>
        <taxon>Pentapetalae</taxon>
        <taxon>rosids</taxon>
        <taxon>fabids</taxon>
        <taxon>Fabales</taxon>
        <taxon>Fabaceae</taxon>
        <taxon>Papilionoideae</taxon>
        <taxon>50 kb inversion clade</taxon>
        <taxon>dalbergioids sensu lato</taxon>
        <taxon>Dalbergieae</taxon>
        <taxon>Pterocarpus clade</taxon>
        <taxon>Stylosanthes</taxon>
    </lineage>
</organism>